<organism evidence="1 3">
    <name type="scientific">Rhizophagus irregularis</name>
    <dbReference type="NCBI Taxonomy" id="588596"/>
    <lineage>
        <taxon>Eukaryota</taxon>
        <taxon>Fungi</taxon>
        <taxon>Fungi incertae sedis</taxon>
        <taxon>Mucoromycota</taxon>
        <taxon>Glomeromycotina</taxon>
        <taxon>Glomeromycetes</taxon>
        <taxon>Glomerales</taxon>
        <taxon>Glomeraceae</taxon>
        <taxon>Rhizophagus</taxon>
    </lineage>
</organism>
<comment type="caution">
    <text evidence="1">The sequence shown here is derived from an EMBL/GenBank/DDBJ whole genome shotgun (WGS) entry which is preliminary data.</text>
</comment>
<dbReference type="VEuPathDB" id="FungiDB:FUN_008432"/>
<accession>A0A2I1HF09</accession>
<dbReference type="VEuPathDB" id="FungiDB:RhiirA1_410039"/>
<gene>
    <name evidence="1" type="ORF">RhiirA4_549667</name>
    <name evidence="2" type="ORF">RhiirA4_550751</name>
</gene>
<reference evidence="1 3" key="1">
    <citation type="submission" date="2015-10" db="EMBL/GenBank/DDBJ databases">
        <title>Genome analyses suggest a sexual origin of heterokaryosis in a supposedly ancient asexual fungus.</title>
        <authorList>
            <person name="Ropars J."/>
            <person name="Sedzielewska K."/>
            <person name="Noel J."/>
            <person name="Charron P."/>
            <person name="Farinelli L."/>
            <person name="Marton T."/>
            <person name="Kruger M."/>
            <person name="Pelin A."/>
            <person name="Brachmann A."/>
            <person name="Corradi N."/>
        </authorList>
    </citation>
    <scope>NUCLEOTIDE SEQUENCE [LARGE SCALE GENOMIC DNA]</scope>
    <source>
        <strain evidence="1 3">A4</strain>
    </source>
</reference>
<evidence type="ECO:0000313" key="3">
    <source>
        <dbReference type="Proteomes" id="UP000234323"/>
    </source>
</evidence>
<keyword evidence="3" id="KW-1185">Reference proteome</keyword>
<dbReference type="EMBL" id="LLXI01002565">
    <property type="protein sequence ID" value="PKY57467.1"/>
    <property type="molecule type" value="Genomic_DNA"/>
</dbReference>
<dbReference type="VEuPathDB" id="FungiDB:FUN_008433"/>
<feature type="non-terminal residue" evidence="1">
    <location>
        <position position="579"/>
    </location>
</feature>
<dbReference type="EMBL" id="LLXI01004534">
    <property type="protein sequence ID" value="PKY60724.1"/>
    <property type="molecule type" value="Genomic_DNA"/>
</dbReference>
<dbReference type="VEuPathDB" id="FungiDB:RhiirA1_494169"/>
<name>A0A2I1HF09_9GLOM</name>
<dbReference type="Proteomes" id="UP000234323">
    <property type="component" value="Unassembled WGS sequence"/>
</dbReference>
<evidence type="ECO:0000313" key="2">
    <source>
        <dbReference type="EMBL" id="PKY60724.1"/>
    </source>
</evidence>
<evidence type="ECO:0000313" key="1">
    <source>
        <dbReference type="EMBL" id="PKY57467.1"/>
    </source>
</evidence>
<sequence>MNKRPILDVKLVSVGQIVPRLHYGKYSREWWTIRGDSNLEEGALLYPIRVGWQTVIEQNNKHFYMHITEGNENSEIQPGYRCHSGSKFSDIEAAPSYAITSLYKRIFPDSMTKFSGPFVLGWDNNEFLEASLKDVHFQAFAIKIDGKILVYITNISVGEQKNTIENYTASFIGEYNKKRALFVQIIQSENYEVSIYQKDNGPIIFFGSTPSETWKNVGLYKKYRGTQLFGLEHPMTQKAIDAQQIPTCSPTFWNNEALMNNLFSYHLRKRTISNINWQQFFQNWLAQKSTIIELHDTLKKMYPPNYLHDERELRAWRAMLRAAGCTEITPFSKDQSEYEFWSRNPNPLIDQNTLENLYRNGFLNAIPTNVFNSSNQFWKCFQKSLEENKKGHDGKIRILSIIANDFEYEELQKNLKVSSRTVAKAKYHCEVNGPGCAVIDKPIITRVRITEEMEKQFQNFFADKNIVNLSSYKVDTKTGEPLKYLKDQKETLWQKYFELYPTGMKRTTFLARLKDGPYVYREDLGGLCGICSEYGYGVFDDLRTLIIERISEKERQNQLITELEAVCRHLKREYEKELQ</sequence>
<protein>
    <submittedName>
        <fullName evidence="1">Uncharacterized protein</fullName>
    </submittedName>
</protein>
<dbReference type="VEuPathDB" id="FungiDB:RhiirA1_447430"/>
<proteinExistence type="predicted"/>
<dbReference type="AlphaFoldDB" id="A0A2I1HF09"/>
<dbReference type="VEuPathDB" id="FungiDB:RhiirFUN_017730"/>
<dbReference type="VEuPathDB" id="FungiDB:FUN_011148"/>